<evidence type="ECO:0000313" key="2">
    <source>
        <dbReference type="EMBL" id="KAE9395964.1"/>
    </source>
</evidence>
<evidence type="ECO:0000313" key="3">
    <source>
        <dbReference type="Proteomes" id="UP000799118"/>
    </source>
</evidence>
<name>A0A6A4HFT2_9AGAR</name>
<organism evidence="2 3">
    <name type="scientific">Gymnopus androsaceus JB14</name>
    <dbReference type="NCBI Taxonomy" id="1447944"/>
    <lineage>
        <taxon>Eukaryota</taxon>
        <taxon>Fungi</taxon>
        <taxon>Dikarya</taxon>
        <taxon>Basidiomycota</taxon>
        <taxon>Agaricomycotina</taxon>
        <taxon>Agaricomycetes</taxon>
        <taxon>Agaricomycetidae</taxon>
        <taxon>Agaricales</taxon>
        <taxon>Marasmiineae</taxon>
        <taxon>Omphalotaceae</taxon>
        <taxon>Gymnopus</taxon>
    </lineage>
</organism>
<feature type="region of interest" description="Disordered" evidence="1">
    <location>
        <begin position="24"/>
        <end position="89"/>
    </location>
</feature>
<dbReference type="AlphaFoldDB" id="A0A6A4HFT2"/>
<protein>
    <submittedName>
        <fullName evidence="2">Uncharacterized protein</fullName>
    </submittedName>
</protein>
<dbReference type="Proteomes" id="UP000799118">
    <property type="component" value="Unassembled WGS sequence"/>
</dbReference>
<feature type="compositionally biased region" description="Polar residues" evidence="1">
    <location>
        <begin position="55"/>
        <end position="70"/>
    </location>
</feature>
<evidence type="ECO:0000256" key="1">
    <source>
        <dbReference type="SAM" id="MobiDB-lite"/>
    </source>
</evidence>
<keyword evidence="3" id="KW-1185">Reference proteome</keyword>
<sequence>MQQYGFSPGVQYGMHAPPYIVQGHPDPSNQTGGTGWTFGSVGDRTDGGGGAPVTPLSTEVPINTQDSGTPNQPPVYNGSMTGPGPTQWDRHRTLDRLLDTHTHHQYMGWESNGQTLLIPLEEVEDDMAEAKDTIHINHTSQTQIEVKE</sequence>
<gene>
    <name evidence="2" type="ORF">BT96DRAFT_997241</name>
</gene>
<dbReference type="EMBL" id="ML769522">
    <property type="protein sequence ID" value="KAE9395964.1"/>
    <property type="molecule type" value="Genomic_DNA"/>
</dbReference>
<proteinExistence type="predicted"/>
<reference evidence="2" key="1">
    <citation type="journal article" date="2019" name="Environ. Microbiol.">
        <title>Fungal ecological strategies reflected in gene transcription - a case study of two litter decomposers.</title>
        <authorList>
            <person name="Barbi F."/>
            <person name="Kohler A."/>
            <person name="Barry K."/>
            <person name="Baskaran P."/>
            <person name="Daum C."/>
            <person name="Fauchery L."/>
            <person name="Ihrmark K."/>
            <person name="Kuo A."/>
            <person name="LaButti K."/>
            <person name="Lipzen A."/>
            <person name="Morin E."/>
            <person name="Grigoriev I.V."/>
            <person name="Henrissat B."/>
            <person name="Lindahl B."/>
            <person name="Martin F."/>
        </authorList>
    </citation>
    <scope>NUCLEOTIDE SEQUENCE</scope>
    <source>
        <strain evidence="2">JB14</strain>
    </source>
</reference>
<accession>A0A6A4HFT2</accession>